<dbReference type="PROSITE" id="PS50109">
    <property type="entry name" value="HIS_KIN"/>
    <property type="match status" value="1"/>
</dbReference>
<evidence type="ECO:0000256" key="4">
    <source>
        <dbReference type="ARBA" id="ARBA00022553"/>
    </source>
</evidence>
<dbReference type="Pfam" id="PF02518">
    <property type="entry name" value="HATPase_c"/>
    <property type="match status" value="1"/>
</dbReference>
<dbReference type="GO" id="GO:0000155">
    <property type="term" value="F:phosphorelay sensor kinase activity"/>
    <property type="evidence" value="ECO:0007669"/>
    <property type="project" value="InterPro"/>
</dbReference>
<sequence length="441" mass="46882">MNPGGLASGPAGSGPAPDRPGGDAAAAPQNEVSPTPPGETGTWRRLAAPSSAPSASARTVSGRMHHFSDNISLRARLTLIYGMLFFAAGSLLVLLNYVIVAGVLSSLKFATPLDVDPVVFADYKSSYIEGVLAETTRFSILALVVVGLLAVGLGYVVAGRALSPLHKITRIARRLSERSLHERIALSGPDDEIRELADTFDGMLERLDRAFDGQRRFVANASHELRTPLAINRTLLEVALADPDTSADLKTVGRTLLETNERHERLIDGLLFLAKSDRELDVRTQVDLGEVSATVLSQLKSEIDGGGLRLRTDLGEAFVGGDPVLLERLVGNLVENALRYNVADGEITVRSGINEGSPAVQVENSGAVIPAYEIEGLFEPFRRGSGERLRSHRSAGLGLSIVRSVVRAHGGEVVAWARAGGGLVVTVRFPQDGREPAAGGR</sequence>
<keyword evidence="8 12" id="KW-1133">Transmembrane helix</keyword>
<dbReference type="EMBL" id="PYGA01000039">
    <property type="protein sequence ID" value="PSK84206.1"/>
    <property type="molecule type" value="Genomic_DNA"/>
</dbReference>
<evidence type="ECO:0000256" key="11">
    <source>
        <dbReference type="SAM" id="MobiDB-lite"/>
    </source>
</evidence>
<dbReference type="CDD" id="cd00082">
    <property type="entry name" value="HisKA"/>
    <property type="match status" value="1"/>
</dbReference>
<dbReference type="Pfam" id="PF00512">
    <property type="entry name" value="HisKA"/>
    <property type="match status" value="1"/>
</dbReference>
<dbReference type="OrthoDB" id="3224230at2"/>
<proteinExistence type="predicted"/>
<evidence type="ECO:0000256" key="2">
    <source>
        <dbReference type="ARBA" id="ARBA00004236"/>
    </source>
</evidence>
<dbReference type="RefSeq" id="WP_106586935.1">
    <property type="nucleotide sequence ID" value="NZ_PYGA01000039.1"/>
</dbReference>
<dbReference type="CDD" id="cd06225">
    <property type="entry name" value="HAMP"/>
    <property type="match status" value="1"/>
</dbReference>
<dbReference type="SUPFAM" id="SSF55874">
    <property type="entry name" value="ATPase domain of HSP90 chaperone/DNA topoisomerase II/histidine kinase"/>
    <property type="match status" value="1"/>
</dbReference>
<dbReference type="EC" id="2.7.13.3" evidence="3"/>
<evidence type="ECO:0000256" key="1">
    <source>
        <dbReference type="ARBA" id="ARBA00000085"/>
    </source>
</evidence>
<feature type="region of interest" description="Disordered" evidence="11">
    <location>
        <begin position="1"/>
        <end position="45"/>
    </location>
</feature>
<evidence type="ECO:0000256" key="3">
    <source>
        <dbReference type="ARBA" id="ARBA00012438"/>
    </source>
</evidence>
<comment type="subcellular location">
    <subcellularLocation>
        <location evidence="2">Cell membrane</location>
    </subcellularLocation>
</comment>
<keyword evidence="10 12" id="KW-0472">Membrane</keyword>
<evidence type="ECO:0000256" key="12">
    <source>
        <dbReference type="SAM" id="Phobius"/>
    </source>
</evidence>
<evidence type="ECO:0000313" key="16">
    <source>
        <dbReference type="Proteomes" id="UP000240542"/>
    </source>
</evidence>
<dbReference type="InterPro" id="IPR004358">
    <property type="entry name" value="Sig_transdc_His_kin-like_C"/>
</dbReference>
<reference evidence="15 16" key="1">
    <citation type="submission" date="2018-03" db="EMBL/GenBank/DDBJ databases">
        <title>Genomic Encyclopedia of Archaeal and Bacterial Type Strains, Phase II (KMG-II): from individual species to whole genera.</title>
        <authorList>
            <person name="Goeker M."/>
        </authorList>
    </citation>
    <scope>NUCLEOTIDE SEQUENCE [LARGE SCALE GENOMIC DNA]</scope>
    <source>
        <strain evidence="15 16">DSM 45312</strain>
    </source>
</reference>
<feature type="transmembrane region" description="Helical" evidence="12">
    <location>
        <begin position="79"/>
        <end position="104"/>
    </location>
</feature>
<evidence type="ECO:0000256" key="8">
    <source>
        <dbReference type="ARBA" id="ARBA00022989"/>
    </source>
</evidence>
<feature type="domain" description="HAMP" evidence="14">
    <location>
        <begin position="159"/>
        <end position="212"/>
    </location>
</feature>
<accession>A0A2P8CH06</accession>
<dbReference type="InterPro" id="IPR036890">
    <property type="entry name" value="HATPase_C_sf"/>
</dbReference>
<keyword evidence="4" id="KW-0597">Phosphoprotein</keyword>
<dbReference type="InterPro" id="IPR050428">
    <property type="entry name" value="TCS_sensor_his_kinase"/>
</dbReference>
<dbReference type="GO" id="GO:0005886">
    <property type="term" value="C:plasma membrane"/>
    <property type="evidence" value="ECO:0007669"/>
    <property type="project" value="UniProtKB-SubCell"/>
</dbReference>
<dbReference type="PROSITE" id="PS50885">
    <property type="entry name" value="HAMP"/>
    <property type="match status" value="1"/>
</dbReference>
<dbReference type="Gene3D" id="1.10.287.130">
    <property type="match status" value="1"/>
</dbReference>
<dbReference type="InterPro" id="IPR003661">
    <property type="entry name" value="HisK_dim/P_dom"/>
</dbReference>
<dbReference type="SMART" id="SM00304">
    <property type="entry name" value="HAMP"/>
    <property type="match status" value="1"/>
</dbReference>
<dbReference type="PRINTS" id="PR00344">
    <property type="entry name" value="BCTRLSENSOR"/>
</dbReference>
<comment type="catalytic activity">
    <reaction evidence="1">
        <text>ATP + protein L-histidine = ADP + protein N-phospho-L-histidine.</text>
        <dbReference type="EC" id="2.7.13.3"/>
    </reaction>
</comment>
<dbReference type="Proteomes" id="UP000240542">
    <property type="component" value="Unassembled WGS sequence"/>
</dbReference>
<dbReference type="InterPro" id="IPR036097">
    <property type="entry name" value="HisK_dim/P_sf"/>
</dbReference>
<dbReference type="SMART" id="SM00388">
    <property type="entry name" value="HisKA"/>
    <property type="match status" value="1"/>
</dbReference>
<evidence type="ECO:0000256" key="6">
    <source>
        <dbReference type="ARBA" id="ARBA00022692"/>
    </source>
</evidence>
<keyword evidence="6 12" id="KW-0812">Transmembrane</keyword>
<dbReference type="AlphaFoldDB" id="A0A2P8CH06"/>
<keyword evidence="9" id="KW-0902">Two-component regulatory system</keyword>
<dbReference type="InterPro" id="IPR005467">
    <property type="entry name" value="His_kinase_dom"/>
</dbReference>
<evidence type="ECO:0000313" key="15">
    <source>
        <dbReference type="EMBL" id="PSK84206.1"/>
    </source>
</evidence>
<feature type="transmembrane region" description="Helical" evidence="12">
    <location>
        <begin position="138"/>
        <end position="158"/>
    </location>
</feature>
<evidence type="ECO:0000259" key="14">
    <source>
        <dbReference type="PROSITE" id="PS50885"/>
    </source>
</evidence>
<dbReference type="PANTHER" id="PTHR45436">
    <property type="entry name" value="SENSOR HISTIDINE KINASE YKOH"/>
    <property type="match status" value="1"/>
</dbReference>
<comment type="caution">
    <text evidence="15">The sequence shown here is derived from an EMBL/GenBank/DDBJ whole genome shotgun (WGS) entry which is preliminary data.</text>
</comment>
<dbReference type="InterPro" id="IPR003594">
    <property type="entry name" value="HATPase_dom"/>
</dbReference>
<feature type="domain" description="Histidine kinase" evidence="13">
    <location>
        <begin position="220"/>
        <end position="433"/>
    </location>
</feature>
<evidence type="ECO:0000256" key="10">
    <source>
        <dbReference type="ARBA" id="ARBA00023136"/>
    </source>
</evidence>
<evidence type="ECO:0000259" key="13">
    <source>
        <dbReference type="PROSITE" id="PS50109"/>
    </source>
</evidence>
<dbReference type="InterPro" id="IPR003660">
    <property type="entry name" value="HAMP_dom"/>
</dbReference>
<feature type="compositionally biased region" description="Low complexity" evidence="11">
    <location>
        <begin position="1"/>
        <end position="16"/>
    </location>
</feature>
<keyword evidence="16" id="KW-1185">Reference proteome</keyword>
<gene>
    <name evidence="15" type="ORF">CLV63_13925</name>
</gene>
<dbReference type="SMART" id="SM00387">
    <property type="entry name" value="HATPase_c"/>
    <property type="match status" value="1"/>
</dbReference>
<organism evidence="15 16">
    <name type="scientific">Murinocardiopsis flavida</name>
    <dbReference type="NCBI Taxonomy" id="645275"/>
    <lineage>
        <taxon>Bacteria</taxon>
        <taxon>Bacillati</taxon>
        <taxon>Actinomycetota</taxon>
        <taxon>Actinomycetes</taxon>
        <taxon>Streptosporangiales</taxon>
        <taxon>Nocardiopsidaceae</taxon>
        <taxon>Murinocardiopsis</taxon>
    </lineage>
</organism>
<dbReference type="Gene3D" id="3.30.565.10">
    <property type="entry name" value="Histidine kinase-like ATPase, C-terminal domain"/>
    <property type="match status" value="1"/>
</dbReference>
<evidence type="ECO:0000256" key="9">
    <source>
        <dbReference type="ARBA" id="ARBA00023012"/>
    </source>
</evidence>
<dbReference type="SUPFAM" id="SSF47384">
    <property type="entry name" value="Homodimeric domain of signal transducing histidine kinase"/>
    <property type="match status" value="1"/>
</dbReference>
<name>A0A2P8CH06_9ACTN</name>
<keyword evidence="7 15" id="KW-0418">Kinase</keyword>
<dbReference type="CDD" id="cd00075">
    <property type="entry name" value="HATPase"/>
    <property type="match status" value="1"/>
</dbReference>
<dbReference type="Gene3D" id="6.10.340.10">
    <property type="match status" value="1"/>
</dbReference>
<evidence type="ECO:0000256" key="7">
    <source>
        <dbReference type="ARBA" id="ARBA00022777"/>
    </source>
</evidence>
<evidence type="ECO:0000256" key="5">
    <source>
        <dbReference type="ARBA" id="ARBA00022679"/>
    </source>
</evidence>
<protein>
    <recommendedName>
        <fullName evidence="3">histidine kinase</fullName>
        <ecNumber evidence="3">2.7.13.3</ecNumber>
    </recommendedName>
</protein>
<dbReference type="SUPFAM" id="SSF158472">
    <property type="entry name" value="HAMP domain-like"/>
    <property type="match status" value="1"/>
</dbReference>
<dbReference type="PANTHER" id="PTHR45436:SF5">
    <property type="entry name" value="SENSOR HISTIDINE KINASE TRCS"/>
    <property type="match status" value="1"/>
</dbReference>
<dbReference type="Pfam" id="PF00672">
    <property type="entry name" value="HAMP"/>
    <property type="match status" value="1"/>
</dbReference>
<keyword evidence="5" id="KW-0808">Transferase</keyword>